<evidence type="ECO:0008006" key="4">
    <source>
        <dbReference type="Google" id="ProtNLM"/>
    </source>
</evidence>
<dbReference type="AlphaFoldDB" id="A0A8H5M306"/>
<dbReference type="CDD" id="cd05233">
    <property type="entry name" value="SDR_c"/>
    <property type="match status" value="1"/>
</dbReference>
<evidence type="ECO:0000313" key="2">
    <source>
        <dbReference type="EMBL" id="KAF5378922.1"/>
    </source>
</evidence>
<dbReference type="SUPFAM" id="SSF51735">
    <property type="entry name" value="NAD(P)-binding Rossmann-fold domains"/>
    <property type="match status" value="1"/>
</dbReference>
<dbReference type="InterPro" id="IPR036291">
    <property type="entry name" value="NAD(P)-bd_dom_sf"/>
</dbReference>
<organism evidence="2 3">
    <name type="scientific">Collybiopsis confluens</name>
    <dbReference type="NCBI Taxonomy" id="2823264"/>
    <lineage>
        <taxon>Eukaryota</taxon>
        <taxon>Fungi</taxon>
        <taxon>Dikarya</taxon>
        <taxon>Basidiomycota</taxon>
        <taxon>Agaricomycotina</taxon>
        <taxon>Agaricomycetes</taxon>
        <taxon>Agaricomycetidae</taxon>
        <taxon>Agaricales</taxon>
        <taxon>Marasmiineae</taxon>
        <taxon>Omphalotaceae</taxon>
        <taxon>Collybiopsis</taxon>
    </lineage>
</organism>
<gene>
    <name evidence="2" type="ORF">D9757_008727</name>
</gene>
<comment type="similarity">
    <text evidence="1">Belongs to the short-chain dehydrogenases/reductases (SDR) family.</text>
</comment>
<name>A0A8H5M306_9AGAR</name>
<dbReference type="InterPro" id="IPR002347">
    <property type="entry name" value="SDR_fam"/>
</dbReference>
<dbReference type="Proteomes" id="UP000518752">
    <property type="component" value="Unassembled WGS sequence"/>
</dbReference>
<proteinExistence type="inferred from homology"/>
<dbReference type="PRINTS" id="PR00081">
    <property type="entry name" value="GDHRDH"/>
</dbReference>
<comment type="caution">
    <text evidence="2">The sequence shown here is derived from an EMBL/GenBank/DDBJ whole genome shotgun (WGS) entry which is preliminary data.</text>
</comment>
<dbReference type="Pfam" id="PF00106">
    <property type="entry name" value="adh_short"/>
    <property type="match status" value="1"/>
</dbReference>
<protein>
    <recommendedName>
        <fullName evidence="4">NAD(P)-binding protein</fullName>
    </recommendedName>
</protein>
<keyword evidence="3" id="KW-1185">Reference proteome</keyword>
<evidence type="ECO:0000313" key="3">
    <source>
        <dbReference type="Proteomes" id="UP000518752"/>
    </source>
</evidence>
<dbReference type="GO" id="GO:0016616">
    <property type="term" value="F:oxidoreductase activity, acting on the CH-OH group of donors, NAD or NADP as acceptor"/>
    <property type="evidence" value="ECO:0007669"/>
    <property type="project" value="TreeGrafter"/>
</dbReference>
<dbReference type="OrthoDB" id="1888931at2759"/>
<evidence type="ECO:0000256" key="1">
    <source>
        <dbReference type="ARBA" id="ARBA00006484"/>
    </source>
</evidence>
<reference evidence="2 3" key="1">
    <citation type="journal article" date="2020" name="ISME J.">
        <title>Uncovering the hidden diversity of litter-decomposition mechanisms in mushroom-forming fungi.</title>
        <authorList>
            <person name="Floudas D."/>
            <person name="Bentzer J."/>
            <person name="Ahren D."/>
            <person name="Johansson T."/>
            <person name="Persson P."/>
            <person name="Tunlid A."/>
        </authorList>
    </citation>
    <scope>NUCLEOTIDE SEQUENCE [LARGE SCALE GENOMIC DNA]</scope>
    <source>
        <strain evidence="2 3">CBS 406.79</strain>
    </source>
</reference>
<dbReference type="PANTHER" id="PTHR42760">
    <property type="entry name" value="SHORT-CHAIN DEHYDROGENASES/REDUCTASES FAMILY MEMBER"/>
    <property type="match status" value="1"/>
</dbReference>
<accession>A0A8H5M306</accession>
<dbReference type="GO" id="GO:0006633">
    <property type="term" value="P:fatty acid biosynthetic process"/>
    <property type="evidence" value="ECO:0007669"/>
    <property type="project" value="TreeGrafter"/>
</dbReference>
<sequence length="278" mass="30316">MISDIIRRVSESFPSPSSSQLISHQYHVSQRKDCANHWMQNVSGGIGAATALALARQGCSIAVHYNSSKAQAESLTKTLPESSPDSNTPIRAIAFQADLSSYLDVRRLHEEVVQKMGHPDILFNNAGALVKTIGRMGDIGEVSIDEFEQTWRLNTGSSYLLCLPHMVEQQYGRTGGVIGPHYASSKSALHGLMHWVASRHAKDGIYLGLNGSKDTAMMANPTDEMRKMIPVGRLGIPSEISSIVEMLVTNAYMTNKCRRIDMILQIIVADGGLTASAF</sequence>
<dbReference type="PANTHER" id="PTHR42760:SF127">
    <property type="entry name" value="3-KETOACYL-ACYL CARRIER PROTEIN REDUCTASE-RELATED"/>
    <property type="match status" value="1"/>
</dbReference>
<dbReference type="EMBL" id="JAACJN010000073">
    <property type="protein sequence ID" value="KAF5378922.1"/>
    <property type="molecule type" value="Genomic_DNA"/>
</dbReference>
<dbReference type="Gene3D" id="3.40.50.720">
    <property type="entry name" value="NAD(P)-binding Rossmann-like Domain"/>
    <property type="match status" value="1"/>
</dbReference>
<dbReference type="GO" id="GO:0048038">
    <property type="term" value="F:quinone binding"/>
    <property type="evidence" value="ECO:0007669"/>
    <property type="project" value="TreeGrafter"/>
</dbReference>